<gene>
    <name evidence="1" type="ORF">SC09_contig4orf00774</name>
</gene>
<comment type="caution">
    <text evidence="1">The sequence shown here is derived from an EMBL/GenBank/DDBJ whole genome shotgun (WGS) entry which is preliminary data.</text>
</comment>
<dbReference type="Proteomes" id="UP000032247">
    <property type="component" value="Unassembled WGS sequence"/>
</dbReference>
<dbReference type="AlphaFoldDB" id="A0A0D1KBV0"/>
<evidence type="ECO:0000313" key="2">
    <source>
        <dbReference type="Proteomes" id="UP000032247"/>
    </source>
</evidence>
<name>A0A0D1KBV0_BACIU</name>
<accession>A0A0D1KBV0</accession>
<proteinExistence type="predicted"/>
<dbReference type="EMBL" id="JXBC01000013">
    <property type="protein sequence ID" value="KIU05850.1"/>
    <property type="molecule type" value="Genomic_DNA"/>
</dbReference>
<sequence>MAGPGVSKQINIENTAIIGSAIANPMSANQISITRFIAK</sequence>
<reference evidence="1 2" key="1">
    <citation type="submission" date="2014-12" db="EMBL/GenBank/DDBJ databases">
        <title>Comparative genome analysis of Bacillus coagulans HM-08, Clostridium butyricum HM-68, Bacillus subtilis HM-66 and Bacillus licheniformis BL-09.</title>
        <authorList>
            <person name="Zhang H."/>
        </authorList>
    </citation>
    <scope>NUCLEOTIDE SEQUENCE [LARGE SCALE GENOMIC DNA]</scope>
    <source>
        <strain evidence="1 2">HM-66</strain>
    </source>
</reference>
<evidence type="ECO:0000313" key="1">
    <source>
        <dbReference type="EMBL" id="KIU05850.1"/>
    </source>
</evidence>
<organism evidence="1 2">
    <name type="scientific">Bacillus subtilis</name>
    <dbReference type="NCBI Taxonomy" id="1423"/>
    <lineage>
        <taxon>Bacteria</taxon>
        <taxon>Bacillati</taxon>
        <taxon>Bacillota</taxon>
        <taxon>Bacilli</taxon>
        <taxon>Bacillales</taxon>
        <taxon>Bacillaceae</taxon>
        <taxon>Bacillus</taxon>
    </lineage>
</organism>
<protein>
    <submittedName>
        <fullName evidence="1">Uncharacterized protein</fullName>
    </submittedName>
</protein>